<evidence type="ECO:0000313" key="3">
    <source>
        <dbReference type="Proteomes" id="UP000509704"/>
    </source>
</evidence>
<organism evidence="2 3">
    <name type="scientific">Zygotorulaspora mrakii</name>
    <name type="common">Zygosaccharomyces mrakii</name>
    <dbReference type="NCBI Taxonomy" id="42260"/>
    <lineage>
        <taxon>Eukaryota</taxon>
        <taxon>Fungi</taxon>
        <taxon>Dikarya</taxon>
        <taxon>Ascomycota</taxon>
        <taxon>Saccharomycotina</taxon>
        <taxon>Saccharomycetes</taxon>
        <taxon>Saccharomycetales</taxon>
        <taxon>Saccharomycetaceae</taxon>
        <taxon>Zygotorulaspora</taxon>
    </lineage>
</organism>
<feature type="domain" description="BOD1/SHG1" evidence="1">
    <location>
        <begin position="11"/>
        <end position="115"/>
    </location>
</feature>
<sequence>MSHNRDKASDLAEQFKREGHFDRLKEQILSRSLAEQNGETVVQTIRSEVSAIVRNMVLEDDNLLFKNRGSTSALIESQLLKDGYQKLTENGKGIKVDEYVSTSLSDPELLEQVKGNLMTILQSNEKE</sequence>
<evidence type="ECO:0000313" key="2">
    <source>
        <dbReference type="EMBL" id="QLG72116.1"/>
    </source>
</evidence>
<dbReference type="RefSeq" id="XP_037143844.1">
    <property type="nucleotide sequence ID" value="XM_037287949.1"/>
</dbReference>
<dbReference type="EMBL" id="CP058606">
    <property type="protein sequence ID" value="QLG72116.1"/>
    <property type="molecule type" value="Genomic_DNA"/>
</dbReference>
<reference evidence="2 3" key="1">
    <citation type="submission" date="2020-07" db="EMBL/GenBank/DDBJ databases">
        <title>The yeast mating-type switching endonuclease HO is a domesticated member of an unorthodox homing genetic element family.</title>
        <authorList>
            <person name="Coughlan A.Y."/>
            <person name="Lombardi L."/>
            <person name="Braun-Galleani S."/>
            <person name="Martos A.R."/>
            <person name="Galeote V."/>
            <person name="Bigey F."/>
            <person name="Dequin S."/>
            <person name="Byrne K.P."/>
            <person name="Wolfe K.H."/>
        </authorList>
    </citation>
    <scope>NUCLEOTIDE SEQUENCE [LARGE SCALE GENOMIC DNA]</scope>
    <source>
        <strain evidence="2 3">NRRL Y-6702</strain>
    </source>
</reference>
<dbReference type="Proteomes" id="UP000509704">
    <property type="component" value="Chromosome 3"/>
</dbReference>
<gene>
    <name evidence="2" type="ORF">HG535_0C04700</name>
</gene>
<name>A0A7H9B122_ZYGMR</name>
<proteinExistence type="predicted"/>
<dbReference type="Pfam" id="PF05205">
    <property type="entry name" value="COMPASS-Shg1"/>
    <property type="match status" value="1"/>
</dbReference>
<dbReference type="GeneID" id="59235814"/>
<protein>
    <recommendedName>
        <fullName evidence="1">BOD1/SHG1 domain-containing protein</fullName>
    </recommendedName>
</protein>
<dbReference type="OrthoDB" id="5579731at2759"/>
<dbReference type="InterPro" id="IPR055264">
    <property type="entry name" value="BOD1/SHG1_dom"/>
</dbReference>
<dbReference type="KEGG" id="zmk:HG535_0C04700"/>
<keyword evidence="3" id="KW-1185">Reference proteome</keyword>
<dbReference type="AlphaFoldDB" id="A0A7H9B122"/>
<accession>A0A7H9B122</accession>
<evidence type="ECO:0000259" key="1">
    <source>
        <dbReference type="Pfam" id="PF05205"/>
    </source>
</evidence>